<keyword evidence="2" id="KW-1185">Reference proteome</keyword>
<organism evidence="1 2">
    <name type="scientific">Rhodnius prolixus</name>
    <name type="common">Triatomid bug</name>
    <dbReference type="NCBI Taxonomy" id="13249"/>
    <lineage>
        <taxon>Eukaryota</taxon>
        <taxon>Metazoa</taxon>
        <taxon>Ecdysozoa</taxon>
        <taxon>Arthropoda</taxon>
        <taxon>Hexapoda</taxon>
        <taxon>Insecta</taxon>
        <taxon>Pterygota</taxon>
        <taxon>Neoptera</taxon>
        <taxon>Paraneoptera</taxon>
        <taxon>Hemiptera</taxon>
        <taxon>Heteroptera</taxon>
        <taxon>Panheteroptera</taxon>
        <taxon>Cimicomorpha</taxon>
        <taxon>Reduviidae</taxon>
        <taxon>Triatominae</taxon>
        <taxon>Rhodnius</taxon>
    </lineage>
</organism>
<dbReference type="RefSeq" id="XP_073970489.1">
    <property type="nucleotide sequence ID" value="XM_074114388.1"/>
</dbReference>
<accession>T1HM37</accession>
<evidence type="ECO:0000313" key="1">
    <source>
        <dbReference type="EnsemblMetazoa" id="RPRC005111-PA"/>
    </source>
</evidence>
<proteinExistence type="predicted"/>
<name>T1HM37_RHOPR</name>
<evidence type="ECO:0000313" key="2">
    <source>
        <dbReference type="Proteomes" id="UP000015103"/>
    </source>
</evidence>
<dbReference type="Proteomes" id="UP000015103">
    <property type="component" value="Unassembled WGS sequence"/>
</dbReference>
<dbReference type="HOGENOM" id="CLU_1139235_0_0_1"/>
<dbReference type="EnsemblMetazoa" id="RPRC005111-RA">
    <property type="protein sequence ID" value="RPRC005111-PA"/>
    <property type="gene ID" value="RPRC005111"/>
</dbReference>
<reference evidence="1" key="1">
    <citation type="submission" date="2015-05" db="UniProtKB">
        <authorList>
            <consortium name="EnsemblMetazoa"/>
        </authorList>
    </citation>
    <scope>IDENTIFICATION</scope>
</reference>
<dbReference type="AlphaFoldDB" id="T1HM37"/>
<sequence>MSPPLEDCLKNPPVKDEVWDRCVRRSSIGIGVGGLLGAVSSVFLGTGGVVLSMGLCVTWAVNHCRALFREQNRAKEELQKLPPCPPTPDEKTPICEVDEPQEPVCDILPIQPPTASSCYSFPPVLPIPDRPFARAKKEEDECECVIVDNKDVADDGDSRKIECTCPVPKTEENECTTNAPDEIPDFIIECTTPEEPSISYTPLDGPNEVAEEAVCTCDKIEEPAFDCLETETTPTEPECTCPED</sequence>
<dbReference type="GeneID" id="141447144"/>
<protein>
    <submittedName>
        <fullName evidence="1">Uncharacterized protein</fullName>
    </submittedName>
</protein>
<dbReference type="InParanoid" id="T1HM37"/>
<dbReference type="VEuPathDB" id="VectorBase:RPRC005111"/>
<dbReference type="EMBL" id="ACPB03017303">
    <property type="status" value="NOT_ANNOTATED_CDS"/>
    <property type="molecule type" value="Genomic_DNA"/>
</dbReference>